<dbReference type="PANTHER" id="PTHR15922">
    <property type="entry name" value="NEUROBLASTOMA-AMPLIFIED SEQUENCE"/>
    <property type="match status" value="1"/>
</dbReference>
<reference evidence="1 2" key="1">
    <citation type="submission" date="2024-03" db="EMBL/GenBank/DDBJ databases">
        <title>The Acrasis kona genome and developmental transcriptomes reveal deep origins of eukaryotic multicellular pathways.</title>
        <authorList>
            <person name="Sheikh S."/>
            <person name="Fu C.-J."/>
            <person name="Brown M.W."/>
            <person name="Baldauf S.L."/>
        </authorList>
    </citation>
    <scope>NUCLEOTIDE SEQUENCE [LARGE SCALE GENOMIC DNA]</scope>
    <source>
        <strain evidence="1 2">ATCC MYA-3509</strain>
    </source>
</reference>
<keyword evidence="1" id="KW-0548">Nucleotidyltransferase</keyword>
<gene>
    <name evidence="1" type="ORF">AKO1_010228</name>
</gene>
<dbReference type="Proteomes" id="UP001431209">
    <property type="component" value="Unassembled WGS sequence"/>
</dbReference>
<proteinExistence type="predicted"/>
<dbReference type="GO" id="GO:0070939">
    <property type="term" value="C:Dsl1/NZR complex"/>
    <property type="evidence" value="ECO:0007669"/>
    <property type="project" value="TreeGrafter"/>
</dbReference>
<protein>
    <submittedName>
        <fullName evidence="1">UTP-glucose-1-phosphate uridylyltransferase</fullName>
    </submittedName>
</protein>
<dbReference type="EMBL" id="JAOPGA020001865">
    <property type="protein sequence ID" value="KAL0491813.1"/>
    <property type="molecule type" value="Genomic_DNA"/>
</dbReference>
<dbReference type="GO" id="GO:0006890">
    <property type="term" value="P:retrograde vesicle-mediated transport, Golgi to endoplasmic reticulum"/>
    <property type="evidence" value="ECO:0007669"/>
    <property type="project" value="TreeGrafter"/>
</dbReference>
<keyword evidence="1" id="KW-0808">Transferase</keyword>
<dbReference type="PANTHER" id="PTHR15922:SF2">
    <property type="entry name" value="NBAS SUBUNIT OF NRZ TETHERING COMPLEX"/>
    <property type="match status" value="1"/>
</dbReference>
<name>A0AAW2ZSA3_9EUKA</name>
<evidence type="ECO:0000313" key="2">
    <source>
        <dbReference type="Proteomes" id="UP001431209"/>
    </source>
</evidence>
<dbReference type="AlphaFoldDB" id="A0AAW2ZSA3"/>
<accession>A0AAW2ZSA3</accession>
<organism evidence="1 2">
    <name type="scientific">Acrasis kona</name>
    <dbReference type="NCBI Taxonomy" id="1008807"/>
    <lineage>
        <taxon>Eukaryota</taxon>
        <taxon>Discoba</taxon>
        <taxon>Heterolobosea</taxon>
        <taxon>Tetramitia</taxon>
        <taxon>Eutetramitia</taxon>
        <taxon>Acrasidae</taxon>
        <taxon>Acrasis</taxon>
    </lineage>
</organism>
<comment type="caution">
    <text evidence="1">The sequence shown here is derived from an EMBL/GenBank/DDBJ whole genome shotgun (WGS) entry which is preliminary data.</text>
</comment>
<dbReference type="GO" id="GO:0000149">
    <property type="term" value="F:SNARE binding"/>
    <property type="evidence" value="ECO:0007669"/>
    <property type="project" value="TreeGrafter"/>
</dbReference>
<dbReference type="GO" id="GO:0016779">
    <property type="term" value="F:nucleotidyltransferase activity"/>
    <property type="evidence" value="ECO:0007669"/>
    <property type="project" value="UniProtKB-KW"/>
</dbReference>
<sequence>MHEQEGSTEQKDGDIALKKEWENNPITDARIKNVLDKIQDREWSMQQSLKRIAPKEETNKNLILRGIEDNSSLLKNSTPQFDFQNNIPSWDQLTEVQRQLINTRMQLFERLTKIELFSQICDDDGIVFTESSYKSFAIKSLVEIGIQFSGTREWTKLDHVLCQIRDPKQKLTVLKAIPLSTPVIDYVDVLPFVKNDEITSDWSSAESHDFSEKYIKKEKASPIQFYVSRARDILNLVPSYASDFIKEAIEKGVPESAFIDIQKTSEQVNFLVYDAGVDVTDVITFESLSQYGRVALLRGANGGEEVKYRLKKFPQPYETIRTYVQKLIDADQLEECVAVFESRILKGDHQIKLALDTIQNIKQTGNDDYVDRLEDIIKCASNEKTKDPTLESALSGVQSNIEALSIMSRYGVNLPISSINDFKSDEKCKKVIHQMIQHCIKTKANAKAFQDLYFELIELRGLLMTQIPMLHIWNQYLLNCYLLGHLDLVDEFIQQGELTRHEVDEIALEAVQQLINAVSSPQDYNLSLALKIMNHNKSKELQFERQLIDLYRTSCRHFDKCQLPIQSRESLKDARSKMNVILYLLQNNPRIDIQHISMIGELLHLNDKLIRFTIADFCFHQKKDYKMATLLMKELVEQNYAASSRLCFEICKIGFEMTIHQKLEFMNFVILNLEPSNDLSQALQLYKNLELEKISNELKNDQENQRLTCDPFYYPSPLVPSISTRPWKLHSCDVNLIRQLSNGNEMISDLLPSICKHADLNLLITTLPKLKNDIFKDWIESSSSSIEYIFIAHLYHMIQLNRLNVNDLTHHTIQQLVQLSNQHLNDNDANQHVQSYKYYSNLIRMMNEVDSIQFTIDHRYDINARRYLMDSNYRSEMIHLISDCNVELAIELAITNQIDADAIYSRRITSLLKDSNFDRDSILQLIRQTTNKKQLKDDLIHFVMNGNVDGLKFKRFTFHLYNHRSTRWIRCIGPSTC</sequence>
<keyword evidence="2" id="KW-1185">Reference proteome</keyword>
<evidence type="ECO:0000313" key="1">
    <source>
        <dbReference type="EMBL" id="KAL0491813.1"/>
    </source>
</evidence>